<gene>
    <name evidence="1" type="ORF">EPA86_01665</name>
</gene>
<sequence>MTYQEINFTNLFTDLNNWKPSSDLPKEYTQFTKAQFKRLLWKRAEDTALNSCCRLVGKRLYVNVPMFALWMAGELPLQKEAAKRRER</sequence>
<organism evidence="1 2">
    <name type="scientific">Litorilituus lipolyticus</name>
    <dbReference type="NCBI Taxonomy" id="2491017"/>
    <lineage>
        <taxon>Bacteria</taxon>
        <taxon>Pseudomonadati</taxon>
        <taxon>Pseudomonadota</taxon>
        <taxon>Gammaproteobacteria</taxon>
        <taxon>Alteromonadales</taxon>
        <taxon>Colwelliaceae</taxon>
        <taxon>Litorilituus</taxon>
    </lineage>
</organism>
<proteinExistence type="predicted"/>
<keyword evidence="2" id="KW-1185">Reference proteome</keyword>
<name>A0A502LEU6_9GAMM</name>
<protein>
    <submittedName>
        <fullName evidence="1">Uncharacterized protein</fullName>
    </submittedName>
</protein>
<dbReference type="RefSeq" id="WP_140601249.1">
    <property type="nucleotide sequence ID" value="NZ_SAWY01000003.1"/>
</dbReference>
<dbReference type="EMBL" id="SAWY01000003">
    <property type="protein sequence ID" value="TPH18497.1"/>
    <property type="molecule type" value="Genomic_DNA"/>
</dbReference>
<comment type="caution">
    <text evidence="1">The sequence shown here is derived from an EMBL/GenBank/DDBJ whole genome shotgun (WGS) entry which is preliminary data.</text>
</comment>
<dbReference type="AlphaFoldDB" id="A0A502LEU6"/>
<dbReference type="OrthoDB" id="5593751at2"/>
<dbReference type="Proteomes" id="UP000315303">
    <property type="component" value="Unassembled WGS sequence"/>
</dbReference>
<evidence type="ECO:0000313" key="2">
    <source>
        <dbReference type="Proteomes" id="UP000315303"/>
    </source>
</evidence>
<accession>A0A502LEU6</accession>
<evidence type="ECO:0000313" key="1">
    <source>
        <dbReference type="EMBL" id="TPH18497.1"/>
    </source>
</evidence>
<reference evidence="1 2" key="1">
    <citation type="submission" date="2019-01" db="EMBL/GenBank/DDBJ databases">
        <title>Litorilituus lipolytica sp. nov., isolated from intertidal sand of the Yellow Sea in China.</title>
        <authorList>
            <person name="Liu A."/>
        </authorList>
    </citation>
    <scope>NUCLEOTIDE SEQUENCE [LARGE SCALE GENOMIC DNA]</scope>
    <source>
        <strain evidence="1 2">RZ04</strain>
    </source>
</reference>